<dbReference type="Proteomes" id="UP000594638">
    <property type="component" value="Unassembled WGS sequence"/>
</dbReference>
<evidence type="ECO:0000313" key="2">
    <source>
        <dbReference type="EMBL" id="CAA2971795.1"/>
    </source>
</evidence>
<keyword evidence="3" id="KW-1185">Reference proteome</keyword>
<gene>
    <name evidence="2" type="ORF">OLEA9_A041715</name>
</gene>
<dbReference type="PANTHER" id="PTHR35127:SF1">
    <property type="entry name" value="GENOME ASSEMBLY, CHROMOSOME: A10"/>
    <property type="match status" value="1"/>
</dbReference>
<reference evidence="2 3" key="1">
    <citation type="submission" date="2019-12" db="EMBL/GenBank/DDBJ databases">
        <authorList>
            <person name="Alioto T."/>
            <person name="Alioto T."/>
            <person name="Gomez Garrido J."/>
        </authorList>
    </citation>
    <scope>NUCLEOTIDE SEQUENCE [LARGE SCALE GENOMIC DNA]</scope>
</reference>
<accession>A0A8S0R0G0</accession>
<dbReference type="PANTHER" id="PTHR35127">
    <property type="entry name" value="OS03G0736900 PROTEIN"/>
    <property type="match status" value="1"/>
</dbReference>
<comment type="caution">
    <text evidence="2">The sequence shown here is derived from an EMBL/GenBank/DDBJ whole genome shotgun (WGS) entry which is preliminary data.</text>
</comment>
<dbReference type="EMBL" id="CACTIH010002025">
    <property type="protein sequence ID" value="CAA2971795.1"/>
    <property type="molecule type" value="Genomic_DNA"/>
</dbReference>
<dbReference type="InterPro" id="IPR056706">
    <property type="entry name" value="DUF7804"/>
</dbReference>
<sequence length="256" mass="28837">MASLSGNCTFSGLKYAEERSSSLLHRHKLANNKSFLNPNQVRRIAISANCTDTIRINQSSKPSLFHHVVDSDRLKSNSYIQSNKRIPDEEAKVIAEELDRWVKDSAVEIVSNLDEAPFLVHVYGDNGDRSNRTVGVKLVREKATAEDWPFIQKRWEGGSPTPNGIMLVEKLSNQEFEPEPKPGKEMLEIKDQSSSSTKAWGILIQGKGRNCTACYLLKTSQVQSVAGFCTHFCLVRVDCFVEHADILLRKMWLQCP</sequence>
<organism evidence="2 3">
    <name type="scientific">Olea europaea subsp. europaea</name>
    <dbReference type="NCBI Taxonomy" id="158383"/>
    <lineage>
        <taxon>Eukaryota</taxon>
        <taxon>Viridiplantae</taxon>
        <taxon>Streptophyta</taxon>
        <taxon>Embryophyta</taxon>
        <taxon>Tracheophyta</taxon>
        <taxon>Spermatophyta</taxon>
        <taxon>Magnoliopsida</taxon>
        <taxon>eudicotyledons</taxon>
        <taxon>Gunneridae</taxon>
        <taxon>Pentapetalae</taxon>
        <taxon>asterids</taxon>
        <taxon>lamiids</taxon>
        <taxon>Lamiales</taxon>
        <taxon>Oleaceae</taxon>
        <taxon>Oleeae</taxon>
        <taxon>Olea</taxon>
    </lineage>
</organism>
<proteinExistence type="predicted"/>
<dbReference type="OrthoDB" id="902810at2759"/>
<evidence type="ECO:0000313" key="3">
    <source>
        <dbReference type="Proteomes" id="UP000594638"/>
    </source>
</evidence>
<feature type="domain" description="DUF7804" evidence="1">
    <location>
        <begin position="93"/>
        <end position="176"/>
    </location>
</feature>
<dbReference type="Gramene" id="OE9A041715T1">
    <property type="protein sequence ID" value="OE9A041715C1"/>
    <property type="gene ID" value="OE9A041715"/>
</dbReference>
<protein>
    <recommendedName>
        <fullName evidence="1">DUF7804 domain-containing protein</fullName>
    </recommendedName>
</protein>
<evidence type="ECO:0000259" key="1">
    <source>
        <dbReference type="Pfam" id="PF25089"/>
    </source>
</evidence>
<dbReference type="AlphaFoldDB" id="A0A8S0R0G0"/>
<dbReference type="Pfam" id="PF25089">
    <property type="entry name" value="DUF7804"/>
    <property type="match status" value="1"/>
</dbReference>
<name>A0A8S0R0G0_OLEEU</name>